<gene>
    <name evidence="1" type="ORF">HMPREF1015_02655</name>
</gene>
<keyword evidence="2" id="KW-1185">Reference proteome</keyword>
<accession>G9QLK0</accession>
<comment type="caution">
    <text evidence="1">The sequence shown here is derived from an EMBL/GenBank/DDBJ whole genome shotgun (WGS) entry which is preliminary data.</text>
</comment>
<protein>
    <submittedName>
        <fullName evidence="1">Uncharacterized protein</fullName>
    </submittedName>
</protein>
<dbReference type="HOGENOM" id="CLU_3285237_0_0_9"/>
<dbReference type="EMBL" id="ACWF01000101">
    <property type="protein sequence ID" value="EHL77959.1"/>
    <property type="molecule type" value="Genomic_DNA"/>
</dbReference>
<name>G9QLK0_9BACI</name>
<dbReference type="Proteomes" id="UP000011747">
    <property type="component" value="Unassembled WGS sequence"/>
</dbReference>
<organism evidence="1 2">
    <name type="scientific">Bacillus smithii 7_3_47FAA</name>
    <dbReference type="NCBI Taxonomy" id="665952"/>
    <lineage>
        <taxon>Bacteria</taxon>
        <taxon>Bacillati</taxon>
        <taxon>Bacillota</taxon>
        <taxon>Bacilli</taxon>
        <taxon>Bacillales</taxon>
        <taxon>Bacillaceae</taxon>
        <taxon>Bacillus</taxon>
    </lineage>
</organism>
<reference evidence="1 2" key="1">
    <citation type="submission" date="2011-09" db="EMBL/GenBank/DDBJ databases">
        <title>The Genome Sequence of Bacillus smithii 7_3_47FAA.</title>
        <authorList>
            <consortium name="The Broad Institute Genome Sequencing Platform"/>
            <person name="Earl A."/>
            <person name="Ward D."/>
            <person name="Feldgarden M."/>
            <person name="Gevers D."/>
            <person name="Daigneault M."/>
            <person name="Strauss J."/>
            <person name="Allen-Vercoe E."/>
            <person name="Young S.K."/>
            <person name="Zeng Q."/>
            <person name="Gargeya S."/>
            <person name="Fitzgerald M."/>
            <person name="Haas B."/>
            <person name="Abouelleil A."/>
            <person name="Alvarado L."/>
            <person name="Arachchi H.M."/>
            <person name="Berlin A."/>
            <person name="Brown A."/>
            <person name="Chapman S.B."/>
            <person name="Chen Z."/>
            <person name="Dunbar C."/>
            <person name="Freedman E."/>
            <person name="Gearin G."/>
            <person name="Goldberg J."/>
            <person name="Griggs A."/>
            <person name="Gujja S."/>
            <person name="Heiman D."/>
            <person name="Howarth C."/>
            <person name="Larson L."/>
            <person name="Lui A."/>
            <person name="MacDonald P.J.P."/>
            <person name="Montmayeur A."/>
            <person name="Murphy C."/>
            <person name="Neiman D."/>
            <person name="Pearson M."/>
            <person name="Priest M."/>
            <person name="Roberts A."/>
            <person name="Saif S."/>
            <person name="Shea T."/>
            <person name="Shenoy N."/>
            <person name="Sisk P."/>
            <person name="Stolte C."/>
            <person name="Sykes S."/>
            <person name="Wortman J."/>
            <person name="Nusbaum C."/>
            <person name="Birren B."/>
        </authorList>
    </citation>
    <scope>NUCLEOTIDE SEQUENCE [LARGE SCALE GENOMIC DNA]</scope>
    <source>
        <strain evidence="1 2">7_3_47FAA</strain>
    </source>
</reference>
<sequence length="40" mass="4568">MNIRGCWENNKMMMSVGFRQDGIVERFLSMNKESGILSTG</sequence>
<proteinExistence type="predicted"/>
<evidence type="ECO:0000313" key="2">
    <source>
        <dbReference type="Proteomes" id="UP000011747"/>
    </source>
</evidence>
<evidence type="ECO:0000313" key="1">
    <source>
        <dbReference type="EMBL" id="EHL77959.1"/>
    </source>
</evidence>
<dbReference type="AlphaFoldDB" id="G9QLK0"/>